<keyword evidence="3" id="KW-1185">Reference proteome</keyword>
<dbReference type="EMBL" id="JAECZO010000006">
    <property type="protein sequence ID" value="KAK7200547.1"/>
    <property type="molecule type" value="Genomic_DNA"/>
</dbReference>
<organism evidence="2 3">
    <name type="scientific">Novymonas esmeraldas</name>
    <dbReference type="NCBI Taxonomy" id="1808958"/>
    <lineage>
        <taxon>Eukaryota</taxon>
        <taxon>Discoba</taxon>
        <taxon>Euglenozoa</taxon>
        <taxon>Kinetoplastea</taxon>
        <taxon>Metakinetoplastina</taxon>
        <taxon>Trypanosomatida</taxon>
        <taxon>Trypanosomatidae</taxon>
        <taxon>Novymonas</taxon>
    </lineage>
</organism>
<dbReference type="Proteomes" id="UP001430356">
    <property type="component" value="Unassembled WGS sequence"/>
</dbReference>
<gene>
    <name evidence="2" type="ORF">NESM_000110400</name>
</gene>
<dbReference type="AlphaFoldDB" id="A0AAW0F5X9"/>
<feature type="compositionally biased region" description="Pro residues" evidence="1">
    <location>
        <begin position="96"/>
        <end position="105"/>
    </location>
</feature>
<name>A0AAW0F5X9_9TRYP</name>
<sequence>MFLCSGFGKVKEARKRTPKTLTEQRKAALRERRRTEPAVTPPQMSCNSSLTSDTDDSGNTSTGCYVYRRVDETRRCHVTVHSSQPPQRVKSLEACRPPPLVFSSG</sequence>
<feature type="compositionally biased region" description="Low complexity" evidence="1">
    <location>
        <begin position="45"/>
        <end position="62"/>
    </location>
</feature>
<protein>
    <submittedName>
        <fullName evidence="2">Uncharacterized protein</fullName>
    </submittedName>
</protein>
<proteinExistence type="predicted"/>
<comment type="caution">
    <text evidence="2">The sequence shown here is derived from an EMBL/GenBank/DDBJ whole genome shotgun (WGS) entry which is preliminary data.</text>
</comment>
<feature type="region of interest" description="Disordered" evidence="1">
    <location>
        <begin position="1"/>
        <end position="62"/>
    </location>
</feature>
<evidence type="ECO:0000313" key="3">
    <source>
        <dbReference type="Proteomes" id="UP001430356"/>
    </source>
</evidence>
<evidence type="ECO:0000256" key="1">
    <source>
        <dbReference type="SAM" id="MobiDB-lite"/>
    </source>
</evidence>
<feature type="compositionally biased region" description="Basic and acidic residues" evidence="1">
    <location>
        <begin position="22"/>
        <end position="36"/>
    </location>
</feature>
<evidence type="ECO:0000313" key="2">
    <source>
        <dbReference type="EMBL" id="KAK7200547.1"/>
    </source>
</evidence>
<reference evidence="2 3" key="1">
    <citation type="journal article" date="2021" name="MBio">
        <title>A New Model Trypanosomatid, Novymonas esmeraldas: Genomic Perception of Its 'Candidatus Pandoraea novymonadis' Endosymbiont.</title>
        <authorList>
            <person name="Zakharova A."/>
            <person name="Saura A."/>
            <person name="Butenko A."/>
            <person name="Podesvova L."/>
            <person name="Warmusova S."/>
            <person name="Kostygov A.Y."/>
            <person name="Nenarokova A."/>
            <person name="Lukes J."/>
            <person name="Opperdoes F.R."/>
            <person name="Yurchenko V."/>
        </authorList>
    </citation>
    <scope>NUCLEOTIDE SEQUENCE [LARGE SCALE GENOMIC DNA]</scope>
    <source>
        <strain evidence="2 3">E262AT.01</strain>
    </source>
</reference>
<feature type="region of interest" description="Disordered" evidence="1">
    <location>
        <begin position="86"/>
        <end position="105"/>
    </location>
</feature>
<accession>A0AAW0F5X9</accession>